<evidence type="ECO:0000313" key="3">
    <source>
        <dbReference type="Proteomes" id="UP001061298"/>
    </source>
</evidence>
<evidence type="ECO:0008006" key="4">
    <source>
        <dbReference type="Google" id="ProtNLM"/>
    </source>
</evidence>
<keyword evidence="1" id="KW-0732">Signal</keyword>
<dbReference type="Proteomes" id="UP001061298">
    <property type="component" value="Chromosome"/>
</dbReference>
<protein>
    <recommendedName>
        <fullName evidence="4">Secreted protein</fullName>
    </recommendedName>
</protein>
<evidence type="ECO:0000256" key="1">
    <source>
        <dbReference type="SAM" id="SignalP"/>
    </source>
</evidence>
<name>A0ABY6E287_9ACTN</name>
<accession>A0ABY6E287</accession>
<gene>
    <name evidence="2" type="ORF">N8I84_20305</name>
</gene>
<feature type="signal peptide" evidence="1">
    <location>
        <begin position="1"/>
        <end position="27"/>
    </location>
</feature>
<proteinExistence type="predicted"/>
<reference evidence="2" key="1">
    <citation type="submission" date="2022-10" db="EMBL/GenBank/DDBJ databases">
        <authorList>
            <person name="Mo P."/>
        </authorList>
    </citation>
    <scope>NUCLEOTIDE SEQUENCE</scope>
    <source>
        <strain evidence="2">HUAS 13-4</strain>
    </source>
</reference>
<dbReference type="RefSeq" id="WP_263230839.1">
    <property type="nucleotide sequence ID" value="NZ_CP106793.1"/>
</dbReference>
<feature type="chain" id="PRO_5046840529" description="Secreted protein" evidence="1">
    <location>
        <begin position="28"/>
        <end position="169"/>
    </location>
</feature>
<dbReference type="EMBL" id="CP106793">
    <property type="protein sequence ID" value="UXY20784.1"/>
    <property type="molecule type" value="Genomic_DNA"/>
</dbReference>
<evidence type="ECO:0000313" key="2">
    <source>
        <dbReference type="EMBL" id="UXY20784.1"/>
    </source>
</evidence>
<organism evidence="2 3">
    <name type="scientific">Streptomyces cynarae</name>
    <dbReference type="NCBI Taxonomy" id="2981134"/>
    <lineage>
        <taxon>Bacteria</taxon>
        <taxon>Bacillati</taxon>
        <taxon>Actinomycetota</taxon>
        <taxon>Actinomycetes</taxon>
        <taxon>Kitasatosporales</taxon>
        <taxon>Streptomycetaceae</taxon>
        <taxon>Streptomyces</taxon>
    </lineage>
</organism>
<sequence length="169" mass="17009">MNTRSRLAALAPLALSSLALGSLPLTAAPAQAATPKATCHVTQDAQKPDRFNVIGTGLTPGADVSISQGGATAFLRASADGGLSGTLTVSQKGGPVSMQEEGGPKLSCGSVKQAEEQQTQDQFAKGFKDGFNLAKATCKAQAPQGVTAVDPNYEKGFNAGAAAAIAKFC</sequence>
<keyword evidence="3" id="KW-1185">Reference proteome</keyword>